<accession>A0A7X2LWL1</accession>
<name>A0A7X2LWL1_9BACI</name>
<organism evidence="2 3">
    <name type="scientific">Metabacillus lacus</name>
    <dbReference type="NCBI Taxonomy" id="1983721"/>
    <lineage>
        <taxon>Bacteria</taxon>
        <taxon>Bacillati</taxon>
        <taxon>Bacillota</taxon>
        <taxon>Bacilli</taxon>
        <taxon>Bacillales</taxon>
        <taxon>Bacillaceae</taxon>
        <taxon>Metabacillus</taxon>
    </lineage>
</organism>
<dbReference type="AlphaFoldDB" id="A0A7X2LWL1"/>
<dbReference type="Proteomes" id="UP000448867">
    <property type="component" value="Unassembled WGS sequence"/>
</dbReference>
<sequence>MPNPSAAKKDGEQSIVRTSARTSSMPRPQRTTKLSEKSTSKLTHNVNELNKKVLQFINNQ</sequence>
<gene>
    <name evidence="2" type="ORF">GJU40_05340</name>
</gene>
<comment type="caution">
    <text evidence="2">The sequence shown here is derived from an EMBL/GenBank/DDBJ whole genome shotgun (WGS) entry which is preliminary data.</text>
</comment>
<evidence type="ECO:0000313" key="2">
    <source>
        <dbReference type="EMBL" id="MRX71600.1"/>
    </source>
</evidence>
<proteinExistence type="predicted"/>
<evidence type="ECO:0000313" key="3">
    <source>
        <dbReference type="Proteomes" id="UP000448867"/>
    </source>
</evidence>
<dbReference type="EMBL" id="WKKI01000006">
    <property type="protein sequence ID" value="MRX71600.1"/>
    <property type="molecule type" value="Genomic_DNA"/>
</dbReference>
<protein>
    <submittedName>
        <fullName evidence="2">Uncharacterized protein</fullName>
    </submittedName>
</protein>
<keyword evidence="3" id="KW-1185">Reference proteome</keyword>
<feature type="region of interest" description="Disordered" evidence="1">
    <location>
        <begin position="1"/>
        <end position="46"/>
    </location>
</feature>
<reference evidence="2 3" key="1">
    <citation type="submission" date="2019-11" db="EMBL/GenBank/DDBJ databases">
        <title>Bacillus lacus genome.</title>
        <authorList>
            <person name="Allen C.J."/>
            <person name="Newman J.D."/>
        </authorList>
    </citation>
    <scope>NUCLEOTIDE SEQUENCE [LARGE SCALE GENOMIC DNA]</scope>
    <source>
        <strain evidence="2 3">KCTC 33946</strain>
    </source>
</reference>
<dbReference type="OrthoDB" id="9862875at2"/>
<dbReference type="RefSeq" id="WP_154306741.1">
    <property type="nucleotide sequence ID" value="NZ_WKKI01000006.1"/>
</dbReference>
<feature type="compositionally biased region" description="Polar residues" evidence="1">
    <location>
        <begin position="15"/>
        <end position="32"/>
    </location>
</feature>
<evidence type="ECO:0000256" key="1">
    <source>
        <dbReference type="SAM" id="MobiDB-lite"/>
    </source>
</evidence>